<comment type="caution">
    <text evidence="2">The sequence shown here is derived from an EMBL/GenBank/DDBJ whole genome shotgun (WGS) entry which is preliminary data.</text>
</comment>
<gene>
    <name evidence="2" type="ORF">C5O19_19735</name>
</gene>
<dbReference type="Pfam" id="PF06983">
    <property type="entry name" value="3-dmu-9_3-mt"/>
    <property type="match status" value="1"/>
</dbReference>
<dbReference type="Gene3D" id="3.10.180.10">
    <property type="entry name" value="2,3-Dihydroxybiphenyl 1,2-Dioxygenase, domain 1"/>
    <property type="match status" value="1"/>
</dbReference>
<dbReference type="OrthoDB" id="9795306at2"/>
<feature type="domain" description="PhnB-like" evidence="1">
    <location>
        <begin position="6"/>
        <end position="136"/>
    </location>
</feature>
<protein>
    <submittedName>
        <fullName evidence="2">VOC family protein</fullName>
    </submittedName>
</protein>
<evidence type="ECO:0000259" key="1">
    <source>
        <dbReference type="Pfam" id="PF06983"/>
    </source>
</evidence>
<dbReference type="InterPro" id="IPR029068">
    <property type="entry name" value="Glyas_Bleomycin-R_OHBP_Dase"/>
</dbReference>
<evidence type="ECO:0000313" key="2">
    <source>
        <dbReference type="EMBL" id="PQA55644.1"/>
    </source>
</evidence>
<dbReference type="SUPFAM" id="SSF54593">
    <property type="entry name" value="Glyoxalase/Bleomycin resistance protein/Dihydroxybiphenyl dioxygenase"/>
    <property type="match status" value="1"/>
</dbReference>
<accession>A0A2S7II31</accession>
<dbReference type="Proteomes" id="UP000239590">
    <property type="component" value="Unassembled WGS sequence"/>
</dbReference>
<dbReference type="CDD" id="cd06588">
    <property type="entry name" value="PhnB_like"/>
    <property type="match status" value="1"/>
</dbReference>
<dbReference type="RefSeq" id="WP_104715105.1">
    <property type="nucleotide sequence ID" value="NZ_PTRA01000004.1"/>
</dbReference>
<name>A0A2S7II31_9BACT</name>
<proteinExistence type="predicted"/>
<dbReference type="PANTHER" id="PTHR33990">
    <property type="entry name" value="PROTEIN YJDN-RELATED"/>
    <property type="match status" value="1"/>
</dbReference>
<dbReference type="PANTHER" id="PTHR33990:SF1">
    <property type="entry name" value="PROTEIN YJDN"/>
    <property type="match status" value="1"/>
</dbReference>
<dbReference type="AlphaFoldDB" id="A0A2S7II31"/>
<reference evidence="3" key="1">
    <citation type="submission" date="2018-02" db="EMBL/GenBank/DDBJ databases">
        <title>Genome sequencing of Solimonas sp. HR-BB.</title>
        <authorList>
            <person name="Lee Y."/>
            <person name="Jeon C.O."/>
        </authorList>
    </citation>
    <scope>NUCLEOTIDE SEQUENCE [LARGE SCALE GENOMIC DNA]</scope>
    <source>
        <strain evidence="3">HR-U</strain>
    </source>
</reference>
<dbReference type="EMBL" id="PTRA01000004">
    <property type="protein sequence ID" value="PQA55644.1"/>
    <property type="molecule type" value="Genomic_DNA"/>
</dbReference>
<sequence length="142" mass="15675">MFTAHPYLNFPGTTEEAFRFYQSVFGGEFLTLIRFKDTTEVTNVPENEQHKLMHIALPLGKGGVILMGTDVLDSMCHTLVPGNQISLTLTPDSQAEAQRLFEGLSVGGKVSVPLEPSSWGTIFGMLTDAYGIQWMIDYTPES</sequence>
<keyword evidence="3" id="KW-1185">Reference proteome</keyword>
<dbReference type="InterPro" id="IPR028973">
    <property type="entry name" value="PhnB-like"/>
</dbReference>
<organism evidence="2 3">
    <name type="scientific">Siphonobacter curvatus</name>
    <dbReference type="NCBI Taxonomy" id="2094562"/>
    <lineage>
        <taxon>Bacteria</taxon>
        <taxon>Pseudomonadati</taxon>
        <taxon>Bacteroidota</taxon>
        <taxon>Cytophagia</taxon>
        <taxon>Cytophagales</taxon>
        <taxon>Cytophagaceae</taxon>
        <taxon>Siphonobacter</taxon>
    </lineage>
</organism>
<evidence type="ECO:0000313" key="3">
    <source>
        <dbReference type="Proteomes" id="UP000239590"/>
    </source>
</evidence>